<protein>
    <submittedName>
        <fullName evidence="2">Uncharacterized protein</fullName>
    </submittedName>
</protein>
<keyword evidence="1" id="KW-0812">Transmembrane</keyword>
<organism evidence="2 3">
    <name type="scientific">Treponema pedis str. T A4</name>
    <dbReference type="NCBI Taxonomy" id="1291379"/>
    <lineage>
        <taxon>Bacteria</taxon>
        <taxon>Pseudomonadati</taxon>
        <taxon>Spirochaetota</taxon>
        <taxon>Spirochaetia</taxon>
        <taxon>Spirochaetales</taxon>
        <taxon>Treponemataceae</taxon>
        <taxon>Treponema</taxon>
    </lineage>
</organism>
<accession>S5ZTJ0</accession>
<dbReference type="KEGG" id="tped:TPE_0959"/>
<reference evidence="2 3" key="1">
    <citation type="journal article" date="2013" name="PLoS ONE">
        <title>Genome-Wide Relatedness of Treponema pedis, from Gingiva and Necrotic Skin Lesions of Pigs, with the Human Oral Pathogen Treponema denticola.</title>
        <authorList>
            <person name="Svartstrom O."/>
            <person name="Mushtaq M."/>
            <person name="Pringle M."/>
            <person name="Segerman B."/>
        </authorList>
    </citation>
    <scope>NUCLEOTIDE SEQUENCE [LARGE SCALE GENOMIC DNA]</scope>
    <source>
        <strain evidence="2">T A4</strain>
    </source>
</reference>
<evidence type="ECO:0000313" key="2">
    <source>
        <dbReference type="EMBL" id="AGT43455.1"/>
    </source>
</evidence>
<keyword evidence="1" id="KW-0472">Membrane</keyword>
<evidence type="ECO:0000313" key="3">
    <source>
        <dbReference type="Proteomes" id="UP000015620"/>
    </source>
</evidence>
<sequence length="41" mass="5142">MGIFLMFFIANKYNIRKIIFQLNALFFIYYKIVLRFYKNLL</sequence>
<evidence type="ECO:0000256" key="1">
    <source>
        <dbReference type="SAM" id="Phobius"/>
    </source>
</evidence>
<name>S5ZTJ0_9SPIR</name>
<feature type="transmembrane region" description="Helical" evidence="1">
    <location>
        <begin position="20"/>
        <end position="37"/>
    </location>
</feature>
<dbReference type="PATRIC" id="fig|1291379.3.peg.956"/>
<gene>
    <name evidence="2" type="ORF">TPE_0959</name>
</gene>
<keyword evidence="1" id="KW-1133">Transmembrane helix</keyword>
<proteinExistence type="predicted"/>
<dbReference type="Proteomes" id="UP000015620">
    <property type="component" value="Chromosome"/>
</dbReference>
<dbReference type="AlphaFoldDB" id="S5ZTJ0"/>
<keyword evidence="3" id="KW-1185">Reference proteome</keyword>
<dbReference type="EMBL" id="CP004120">
    <property type="protein sequence ID" value="AGT43455.1"/>
    <property type="molecule type" value="Genomic_DNA"/>
</dbReference>
<dbReference type="HOGENOM" id="CLU_3278206_0_0_12"/>